<evidence type="ECO:0000256" key="1">
    <source>
        <dbReference type="SAM" id="MobiDB-lite"/>
    </source>
</evidence>
<sequence length="79" mass="8822">MEQIPSNSVENNPSPPINPLHLLLEASDQIRETTSTQYSDVNDSSSRTDFMSCDPVPDQRLLNYNMNIDLMNANGGHDD</sequence>
<keyword evidence="3" id="KW-1185">Reference proteome</keyword>
<gene>
    <name evidence="2" type="ORF">RFULGI_LOCUS7899</name>
</gene>
<reference evidence="2" key="1">
    <citation type="submission" date="2021-06" db="EMBL/GenBank/DDBJ databases">
        <authorList>
            <person name="Kallberg Y."/>
            <person name="Tangrot J."/>
            <person name="Rosling A."/>
        </authorList>
    </citation>
    <scope>NUCLEOTIDE SEQUENCE</scope>
    <source>
        <strain evidence="2">IN212</strain>
    </source>
</reference>
<dbReference type="OrthoDB" id="5595379at2759"/>
<name>A0A9N9DGX6_9GLOM</name>
<dbReference type="AlphaFoldDB" id="A0A9N9DGX6"/>
<feature type="region of interest" description="Disordered" evidence="1">
    <location>
        <begin position="1"/>
        <end position="20"/>
    </location>
</feature>
<evidence type="ECO:0000313" key="3">
    <source>
        <dbReference type="Proteomes" id="UP000789396"/>
    </source>
</evidence>
<comment type="caution">
    <text evidence="2">The sequence shown here is derived from an EMBL/GenBank/DDBJ whole genome shotgun (WGS) entry which is preliminary data.</text>
</comment>
<proteinExistence type="predicted"/>
<protein>
    <submittedName>
        <fullName evidence="2">11938_t:CDS:1</fullName>
    </submittedName>
</protein>
<dbReference type="EMBL" id="CAJVPZ010012030">
    <property type="protein sequence ID" value="CAG8635902.1"/>
    <property type="molecule type" value="Genomic_DNA"/>
</dbReference>
<feature type="non-terminal residue" evidence="2">
    <location>
        <position position="1"/>
    </location>
</feature>
<feature type="compositionally biased region" description="Low complexity" evidence="1">
    <location>
        <begin position="1"/>
        <end position="12"/>
    </location>
</feature>
<organism evidence="2 3">
    <name type="scientific">Racocetra fulgida</name>
    <dbReference type="NCBI Taxonomy" id="60492"/>
    <lineage>
        <taxon>Eukaryota</taxon>
        <taxon>Fungi</taxon>
        <taxon>Fungi incertae sedis</taxon>
        <taxon>Mucoromycota</taxon>
        <taxon>Glomeromycotina</taxon>
        <taxon>Glomeromycetes</taxon>
        <taxon>Diversisporales</taxon>
        <taxon>Gigasporaceae</taxon>
        <taxon>Racocetra</taxon>
    </lineage>
</organism>
<dbReference type="Proteomes" id="UP000789396">
    <property type="component" value="Unassembled WGS sequence"/>
</dbReference>
<evidence type="ECO:0000313" key="2">
    <source>
        <dbReference type="EMBL" id="CAG8635902.1"/>
    </source>
</evidence>
<accession>A0A9N9DGX6</accession>